<protein>
    <submittedName>
        <fullName evidence="1">Uncharacterized protein</fullName>
    </submittedName>
</protein>
<organism evidence="1 2">
    <name type="scientific">Penicillium oxalicum (strain 114-2 / CGMCC 5302)</name>
    <name type="common">Penicillium decumbens</name>
    <dbReference type="NCBI Taxonomy" id="933388"/>
    <lineage>
        <taxon>Eukaryota</taxon>
        <taxon>Fungi</taxon>
        <taxon>Dikarya</taxon>
        <taxon>Ascomycota</taxon>
        <taxon>Pezizomycotina</taxon>
        <taxon>Eurotiomycetes</taxon>
        <taxon>Eurotiomycetidae</taxon>
        <taxon>Eurotiales</taxon>
        <taxon>Aspergillaceae</taxon>
        <taxon>Penicillium</taxon>
    </lineage>
</organism>
<sequence>MALLAYDFKRKATDIISNAEYIFIDSAKETKTCEALILDLVLKIGQGLYY</sequence>
<accession>S7ZXP0</accession>
<proteinExistence type="predicted"/>
<evidence type="ECO:0000313" key="1">
    <source>
        <dbReference type="EMBL" id="EPS33546.1"/>
    </source>
</evidence>
<dbReference type="OrthoDB" id="4366840at2759"/>
<reference evidence="1 2" key="1">
    <citation type="journal article" date="2013" name="PLoS ONE">
        <title>Genomic and secretomic analyses reveal unique features of the lignocellulolytic enzyme system of Penicillium decumbens.</title>
        <authorList>
            <person name="Liu G."/>
            <person name="Zhang L."/>
            <person name="Wei X."/>
            <person name="Zou G."/>
            <person name="Qin Y."/>
            <person name="Ma L."/>
            <person name="Li J."/>
            <person name="Zheng H."/>
            <person name="Wang S."/>
            <person name="Wang C."/>
            <person name="Xun L."/>
            <person name="Zhao G.-P."/>
            <person name="Zhou Z."/>
            <person name="Qu Y."/>
        </authorList>
    </citation>
    <scope>NUCLEOTIDE SEQUENCE [LARGE SCALE GENOMIC DNA]</scope>
    <source>
        <strain evidence="2">114-2 / CGMCC 5302</strain>
    </source>
</reference>
<dbReference type="PhylomeDB" id="S7ZXP0"/>
<evidence type="ECO:0000313" key="2">
    <source>
        <dbReference type="Proteomes" id="UP000019376"/>
    </source>
</evidence>
<dbReference type="AlphaFoldDB" id="S7ZXP0"/>
<dbReference type="EMBL" id="KB644415">
    <property type="protein sequence ID" value="EPS33546.1"/>
    <property type="molecule type" value="Genomic_DNA"/>
</dbReference>
<gene>
    <name evidence="1" type="ORF">PDE_08508</name>
</gene>
<name>S7ZXP0_PENO1</name>
<dbReference type="Proteomes" id="UP000019376">
    <property type="component" value="Unassembled WGS sequence"/>
</dbReference>
<keyword evidence="2" id="KW-1185">Reference proteome</keyword>
<dbReference type="HOGENOM" id="CLU_3125571_0_0_1"/>